<keyword evidence="1" id="KW-0472">Membrane</keyword>
<evidence type="ECO:0000256" key="1">
    <source>
        <dbReference type="SAM" id="Phobius"/>
    </source>
</evidence>
<dbReference type="AlphaFoldDB" id="A0A8J3MSL8"/>
<evidence type="ECO:0000313" key="3">
    <source>
        <dbReference type="EMBL" id="GHO46255.1"/>
    </source>
</evidence>
<feature type="transmembrane region" description="Helical" evidence="1">
    <location>
        <begin position="24"/>
        <end position="46"/>
    </location>
</feature>
<keyword evidence="1" id="KW-0812">Transmembrane</keyword>
<dbReference type="Gene3D" id="3.20.20.190">
    <property type="entry name" value="Phosphatidylinositol (PI) phosphodiesterase"/>
    <property type="match status" value="1"/>
</dbReference>
<dbReference type="EMBL" id="BNJF01000002">
    <property type="protein sequence ID" value="GHO46255.1"/>
    <property type="molecule type" value="Genomic_DNA"/>
</dbReference>
<dbReference type="GO" id="GO:0006629">
    <property type="term" value="P:lipid metabolic process"/>
    <property type="evidence" value="ECO:0007669"/>
    <property type="project" value="InterPro"/>
</dbReference>
<keyword evidence="4" id="KW-1185">Reference proteome</keyword>
<dbReference type="RefSeq" id="WP_220195643.1">
    <property type="nucleotide sequence ID" value="NZ_BNJF01000002.1"/>
</dbReference>
<evidence type="ECO:0000313" key="4">
    <source>
        <dbReference type="Proteomes" id="UP000612362"/>
    </source>
</evidence>
<sequence>MPQAPDTEKPSVAKRAKMPRWRKVILVLLAIIAIVFLIHEVFYYFFVPTQTPIFTDVKTPLLIAHQGGELLAPSDTMAAFAKADSIGVDMLETDIHMTKDGYLVLIHDNTVDRTTNGKGRVDSYTLSDLKKLDAGYRFKDLAGQYSYRGKGVTIPTLEELLQAYGQKYLYNLEMKDAYPINGPSQIEAKLWGLIQKYHVEKRVVVTSFHQELIDHFDQLAHGQVALGAGTTEVTKFVLTHKFWVPGFYRPTANVFQIPTENSGFNLKDRALIEGAHRLHIQVHYWTIDDKATMKELLQLGADGIITNRPDLLKEVLQEMHLR</sequence>
<name>A0A8J3MSL8_9CHLR</name>
<feature type="domain" description="GP-PDE" evidence="2">
    <location>
        <begin position="60"/>
        <end position="316"/>
    </location>
</feature>
<gene>
    <name evidence="3" type="ORF">KSX_44180</name>
</gene>
<proteinExistence type="predicted"/>
<comment type="caution">
    <text evidence="3">The sequence shown here is derived from an EMBL/GenBank/DDBJ whole genome shotgun (WGS) entry which is preliminary data.</text>
</comment>
<accession>A0A8J3MSL8</accession>
<dbReference type="PANTHER" id="PTHR46211:SF1">
    <property type="entry name" value="GLYCEROPHOSPHODIESTER PHOSPHODIESTERASE, CYTOPLASMIC"/>
    <property type="match status" value="1"/>
</dbReference>
<reference evidence="3" key="1">
    <citation type="submission" date="2020-10" db="EMBL/GenBank/DDBJ databases">
        <title>Taxonomic study of unclassified bacteria belonging to the class Ktedonobacteria.</title>
        <authorList>
            <person name="Yabe S."/>
            <person name="Wang C.M."/>
            <person name="Zheng Y."/>
            <person name="Sakai Y."/>
            <person name="Cavaletti L."/>
            <person name="Monciardini P."/>
            <person name="Donadio S."/>
        </authorList>
    </citation>
    <scope>NUCLEOTIDE SEQUENCE</scope>
    <source>
        <strain evidence="3">SOSP1-1</strain>
    </source>
</reference>
<dbReference type="CDD" id="cd08561">
    <property type="entry name" value="GDPD_cytoplasmic_ScUgpQ2_like"/>
    <property type="match status" value="1"/>
</dbReference>
<protein>
    <submittedName>
        <fullName evidence="3">Glycerophosphodiester phosphodiesterase</fullName>
    </submittedName>
</protein>
<keyword evidence="1" id="KW-1133">Transmembrane helix</keyword>
<dbReference type="SUPFAM" id="SSF51695">
    <property type="entry name" value="PLC-like phosphodiesterases"/>
    <property type="match status" value="1"/>
</dbReference>
<dbReference type="GO" id="GO:0008081">
    <property type="term" value="F:phosphoric diester hydrolase activity"/>
    <property type="evidence" value="ECO:0007669"/>
    <property type="project" value="InterPro"/>
</dbReference>
<organism evidence="3 4">
    <name type="scientific">Ktedonospora formicarum</name>
    <dbReference type="NCBI Taxonomy" id="2778364"/>
    <lineage>
        <taxon>Bacteria</taxon>
        <taxon>Bacillati</taxon>
        <taxon>Chloroflexota</taxon>
        <taxon>Ktedonobacteria</taxon>
        <taxon>Ktedonobacterales</taxon>
        <taxon>Ktedonobacteraceae</taxon>
        <taxon>Ktedonospora</taxon>
    </lineage>
</organism>
<dbReference type="PROSITE" id="PS51704">
    <property type="entry name" value="GP_PDE"/>
    <property type="match status" value="1"/>
</dbReference>
<dbReference type="PANTHER" id="PTHR46211">
    <property type="entry name" value="GLYCEROPHOSPHORYL DIESTER PHOSPHODIESTERASE"/>
    <property type="match status" value="1"/>
</dbReference>
<dbReference type="Proteomes" id="UP000612362">
    <property type="component" value="Unassembled WGS sequence"/>
</dbReference>
<dbReference type="InterPro" id="IPR017946">
    <property type="entry name" value="PLC-like_Pdiesterase_TIM-brl"/>
</dbReference>
<dbReference type="InterPro" id="IPR030395">
    <property type="entry name" value="GP_PDE_dom"/>
</dbReference>
<evidence type="ECO:0000259" key="2">
    <source>
        <dbReference type="PROSITE" id="PS51704"/>
    </source>
</evidence>
<dbReference type="Pfam" id="PF03009">
    <property type="entry name" value="GDPD"/>
    <property type="match status" value="1"/>
</dbReference>